<evidence type="ECO:0000313" key="2">
    <source>
        <dbReference type="Proteomes" id="UP000789739"/>
    </source>
</evidence>
<name>A0A9N9H3G7_9GLOM</name>
<gene>
    <name evidence="1" type="ORF">PBRASI_LOCUS10031</name>
</gene>
<organism evidence="1 2">
    <name type="scientific">Paraglomus brasilianum</name>
    <dbReference type="NCBI Taxonomy" id="144538"/>
    <lineage>
        <taxon>Eukaryota</taxon>
        <taxon>Fungi</taxon>
        <taxon>Fungi incertae sedis</taxon>
        <taxon>Mucoromycota</taxon>
        <taxon>Glomeromycotina</taxon>
        <taxon>Glomeromycetes</taxon>
        <taxon>Paraglomerales</taxon>
        <taxon>Paraglomeraceae</taxon>
        <taxon>Paraglomus</taxon>
    </lineage>
</organism>
<protein>
    <submittedName>
        <fullName evidence="1">8654_t:CDS:1</fullName>
    </submittedName>
</protein>
<proteinExistence type="predicted"/>
<feature type="non-terminal residue" evidence="1">
    <location>
        <position position="1"/>
    </location>
</feature>
<keyword evidence="2" id="KW-1185">Reference proteome</keyword>
<dbReference type="Proteomes" id="UP000789739">
    <property type="component" value="Unassembled WGS sequence"/>
</dbReference>
<comment type="caution">
    <text evidence="1">The sequence shown here is derived from an EMBL/GenBank/DDBJ whole genome shotgun (WGS) entry which is preliminary data.</text>
</comment>
<dbReference type="AlphaFoldDB" id="A0A9N9H3G7"/>
<evidence type="ECO:0000313" key="1">
    <source>
        <dbReference type="EMBL" id="CAG8646027.1"/>
    </source>
</evidence>
<reference evidence="1" key="1">
    <citation type="submission" date="2021-06" db="EMBL/GenBank/DDBJ databases">
        <authorList>
            <person name="Kallberg Y."/>
            <person name="Tangrot J."/>
            <person name="Rosling A."/>
        </authorList>
    </citation>
    <scope>NUCLEOTIDE SEQUENCE</scope>
    <source>
        <strain evidence="1">BR232B</strain>
    </source>
</reference>
<dbReference type="OrthoDB" id="2412924at2759"/>
<dbReference type="EMBL" id="CAJVPI010002580">
    <property type="protein sequence ID" value="CAG8646027.1"/>
    <property type="molecule type" value="Genomic_DNA"/>
</dbReference>
<sequence length="64" mass="7550">ILPIVNLNEELDINDDDLIEELCTDVKGFHLRNETDVNEYINYSEENETEEIPTDQEIVVYEYS</sequence>
<accession>A0A9N9H3G7</accession>